<feature type="region of interest" description="Disordered" evidence="1">
    <location>
        <begin position="67"/>
        <end position="99"/>
    </location>
</feature>
<gene>
    <name evidence="2" type="ORF">EZS28_000480</name>
</gene>
<dbReference type="Proteomes" id="UP000324800">
    <property type="component" value="Unassembled WGS sequence"/>
</dbReference>
<comment type="caution">
    <text evidence="2">The sequence shown here is derived from an EMBL/GenBank/DDBJ whole genome shotgun (WGS) entry which is preliminary data.</text>
</comment>
<evidence type="ECO:0000313" key="2">
    <source>
        <dbReference type="EMBL" id="KAA6403991.1"/>
    </source>
</evidence>
<proteinExistence type="predicted"/>
<feature type="compositionally biased region" description="Basic and acidic residues" evidence="1">
    <location>
        <begin position="67"/>
        <end position="81"/>
    </location>
</feature>
<reference evidence="2 3" key="1">
    <citation type="submission" date="2019-03" db="EMBL/GenBank/DDBJ databases">
        <title>Single cell metagenomics reveals metabolic interactions within the superorganism composed of flagellate Streblomastix strix and complex community of Bacteroidetes bacteria on its surface.</title>
        <authorList>
            <person name="Treitli S.C."/>
            <person name="Kolisko M."/>
            <person name="Husnik F."/>
            <person name="Keeling P."/>
            <person name="Hampl V."/>
        </authorList>
    </citation>
    <scope>NUCLEOTIDE SEQUENCE [LARGE SCALE GENOMIC DNA]</scope>
    <source>
        <strain evidence="2">ST1C</strain>
    </source>
</reference>
<sequence length="99" mass="11679">MLNAFGENQVSDETASTLLEYTHLYIADMGRQLRNFEERHGDEIKLQDVAGLVRNQHSILLQLQAQQDREDLIKEQETNTKKERKKRKKKNKDDPNQEK</sequence>
<protein>
    <submittedName>
        <fullName evidence="2">Uncharacterized protein</fullName>
    </submittedName>
</protein>
<evidence type="ECO:0000256" key="1">
    <source>
        <dbReference type="SAM" id="MobiDB-lite"/>
    </source>
</evidence>
<name>A0A5J4X9L3_9EUKA</name>
<accession>A0A5J4X9L3</accession>
<dbReference type="AlphaFoldDB" id="A0A5J4X9L3"/>
<evidence type="ECO:0000313" key="3">
    <source>
        <dbReference type="Proteomes" id="UP000324800"/>
    </source>
</evidence>
<organism evidence="2 3">
    <name type="scientific">Streblomastix strix</name>
    <dbReference type="NCBI Taxonomy" id="222440"/>
    <lineage>
        <taxon>Eukaryota</taxon>
        <taxon>Metamonada</taxon>
        <taxon>Preaxostyla</taxon>
        <taxon>Oxymonadida</taxon>
        <taxon>Streblomastigidae</taxon>
        <taxon>Streblomastix</taxon>
    </lineage>
</organism>
<dbReference type="EMBL" id="SNRW01000039">
    <property type="protein sequence ID" value="KAA6403991.1"/>
    <property type="molecule type" value="Genomic_DNA"/>
</dbReference>